<evidence type="ECO:0000256" key="3">
    <source>
        <dbReference type="ARBA" id="ARBA00022989"/>
    </source>
</evidence>
<keyword evidence="4" id="KW-0472">Membrane</keyword>
<evidence type="ECO:0000259" key="5">
    <source>
        <dbReference type="PROSITE" id="PS51380"/>
    </source>
</evidence>
<accession>A0A8J9THD5</accession>
<dbReference type="GO" id="GO:0016036">
    <property type="term" value="P:cellular response to phosphate starvation"/>
    <property type="evidence" value="ECO:0007669"/>
    <property type="project" value="TreeGrafter"/>
</dbReference>
<name>A0A8J9THD5_PHATR</name>
<evidence type="ECO:0000313" key="6">
    <source>
        <dbReference type="EMBL" id="CAG9280092.1"/>
    </source>
</evidence>
<evidence type="ECO:0000256" key="4">
    <source>
        <dbReference type="ARBA" id="ARBA00023136"/>
    </source>
</evidence>
<feature type="non-terminal residue" evidence="6">
    <location>
        <position position="109"/>
    </location>
</feature>
<dbReference type="Proteomes" id="UP000836788">
    <property type="component" value="Chromosome 12"/>
</dbReference>
<feature type="domain" description="EXS" evidence="5">
    <location>
        <begin position="1"/>
        <end position="109"/>
    </location>
</feature>
<dbReference type="EMBL" id="OU594953">
    <property type="protein sequence ID" value="CAG9280092.1"/>
    <property type="molecule type" value="Genomic_DNA"/>
</dbReference>
<keyword evidence="2" id="KW-0812">Transmembrane</keyword>
<dbReference type="PROSITE" id="PS51380">
    <property type="entry name" value="EXS"/>
    <property type="match status" value="1"/>
</dbReference>
<feature type="non-terminal residue" evidence="6">
    <location>
        <position position="1"/>
    </location>
</feature>
<gene>
    <name evidence="6" type="ORF">PTTT1_LOCUS12182</name>
</gene>
<dbReference type="GO" id="GO:0006817">
    <property type="term" value="P:phosphate ion transport"/>
    <property type="evidence" value="ECO:0007669"/>
    <property type="project" value="TreeGrafter"/>
</dbReference>
<keyword evidence="3" id="KW-1133">Transmembrane helix</keyword>
<protein>
    <recommendedName>
        <fullName evidence="5">EXS domain-containing protein</fullName>
    </recommendedName>
</protein>
<dbReference type="AlphaFoldDB" id="A0A8J9THD5"/>
<reference evidence="6" key="1">
    <citation type="submission" date="2022-02" db="EMBL/GenBank/DDBJ databases">
        <authorList>
            <person name="Giguere J D."/>
        </authorList>
    </citation>
    <scope>NUCLEOTIDE SEQUENCE</scope>
    <source>
        <strain evidence="6">CCAP 1055/1</strain>
    </source>
</reference>
<dbReference type="InterPro" id="IPR004342">
    <property type="entry name" value="EXS_C"/>
</dbReference>
<dbReference type="PANTHER" id="PTHR10783">
    <property type="entry name" value="XENOTROPIC AND POLYTROPIC RETROVIRUS RECEPTOR 1-RELATED"/>
    <property type="match status" value="1"/>
</dbReference>
<sequence length="109" mass="12844">FVSSSLYSFFWDVYMDWGLGRRKHKFLGPRLMYPKRGMYYLIIAVDLVLRFAWVLTLVPPQSGASFALPQYLTAVSMLLELFRRTIWGFLRLENEHRSNTAGFRRVGFV</sequence>
<evidence type="ECO:0000256" key="1">
    <source>
        <dbReference type="ARBA" id="ARBA00004141"/>
    </source>
</evidence>
<dbReference type="GO" id="GO:0005886">
    <property type="term" value="C:plasma membrane"/>
    <property type="evidence" value="ECO:0007669"/>
    <property type="project" value="TreeGrafter"/>
</dbReference>
<evidence type="ECO:0000256" key="2">
    <source>
        <dbReference type="ARBA" id="ARBA00022692"/>
    </source>
</evidence>
<dbReference type="GO" id="GO:0000822">
    <property type="term" value="F:inositol hexakisphosphate binding"/>
    <property type="evidence" value="ECO:0007669"/>
    <property type="project" value="TreeGrafter"/>
</dbReference>
<dbReference type="GO" id="GO:0005794">
    <property type="term" value="C:Golgi apparatus"/>
    <property type="evidence" value="ECO:0007669"/>
    <property type="project" value="TreeGrafter"/>
</dbReference>
<comment type="subcellular location">
    <subcellularLocation>
        <location evidence="1">Membrane</location>
        <topology evidence="1">Multi-pass membrane protein</topology>
    </subcellularLocation>
</comment>
<dbReference type="PANTHER" id="PTHR10783:SF103">
    <property type="entry name" value="SOLUTE CARRIER FAMILY 53 MEMBER 1"/>
    <property type="match status" value="1"/>
</dbReference>
<dbReference type="Pfam" id="PF03124">
    <property type="entry name" value="EXS"/>
    <property type="match status" value="1"/>
</dbReference>
<organism evidence="6">
    <name type="scientific">Phaeodactylum tricornutum</name>
    <name type="common">Diatom</name>
    <dbReference type="NCBI Taxonomy" id="2850"/>
    <lineage>
        <taxon>Eukaryota</taxon>
        <taxon>Sar</taxon>
        <taxon>Stramenopiles</taxon>
        <taxon>Ochrophyta</taxon>
        <taxon>Bacillariophyta</taxon>
        <taxon>Bacillariophyceae</taxon>
        <taxon>Bacillariophycidae</taxon>
        <taxon>Naviculales</taxon>
        <taxon>Phaeodactylaceae</taxon>
        <taxon>Phaeodactylum</taxon>
    </lineage>
</organism>
<proteinExistence type="predicted"/>